<evidence type="ECO:0000259" key="2">
    <source>
        <dbReference type="PROSITE" id="PS51186"/>
    </source>
</evidence>
<dbReference type="SUPFAM" id="SSF46785">
    <property type="entry name" value="Winged helix' DNA-binding domain"/>
    <property type="match status" value="1"/>
</dbReference>
<dbReference type="PRINTS" id="PR00598">
    <property type="entry name" value="HTHMARR"/>
</dbReference>
<dbReference type="Pfam" id="PF00583">
    <property type="entry name" value="Acetyltransf_1"/>
    <property type="match status" value="1"/>
</dbReference>
<dbReference type="InterPro" id="IPR016181">
    <property type="entry name" value="Acyl_CoA_acyltransferase"/>
</dbReference>
<dbReference type="InterPro" id="IPR036390">
    <property type="entry name" value="WH_DNA-bd_sf"/>
</dbReference>
<dbReference type="SUPFAM" id="SSF55729">
    <property type="entry name" value="Acyl-CoA N-acyltransferases (Nat)"/>
    <property type="match status" value="1"/>
</dbReference>
<dbReference type="InterPro" id="IPR000835">
    <property type="entry name" value="HTH_MarR-typ"/>
</dbReference>
<dbReference type="InterPro" id="IPR000182">
    <property type="entry name" value="GNAT_dom"/>
</dbReference>
<dbReference type="Proteomes" id="UP000198462">
    <property type="component" value="Unassembled WGS sequence"/>
</dbReference>
<sequence>MKRLATMPDILADEGLYLMGSRLKRLAERMQADASEIFRQCGLDLQPPQAAALVTTDRLAPLSVGALAAALGYSQPAATRVALSLQKRGLVSIEPDAADKRTRLVSLTSEGEHLVRRLRREVVPRITHGVSSLLGGLSGTFVEQLAGIETAFAENSLAERALNEGPGAGADNIRITGYREEHAADFKRLNLEWLETMFEVEAGDLDVLDHPYERIIARGGQILFALDAADTCVGTCALKPDGSGSSVELTKMAVTGAVRGQKIGERLLNEALRRFEDSRFDELYLLTNTDCGPAIRLYEKSGFVHDDGVARRFASRYARANVAMRYVPGSSSA</sequence>
<dbReference type="OrthoDB" id="1431064at2"/>
<organism evidence="3 4">
    <name type="scientific">Pacificimonas flava</name>
    <dbReference type="NCBI Taxonomy" id="1234595"/>
    <lineage>
        <taxon>Bacteria</taxon>
        <taxon>Pseudomonadati</taxon>
        <taxon>Pseudomonadota</taxon>
        <taxon>Alphaproteobacteria</taxon>
        <taxon>Sphingomonadales</taxon>
        <taxon>Sphingosinicellaceae</taxon>
        <taxon>Pacificimonas</taxon>
    </lineage>
</organism>
<dbReference type="InterPro" id="IPR036388">
    <property type="entry name" value="WH-like_DNA-bd_sf"/>
</dbReference>
<dbReference type="AlphaFoldDB" id="A0A219B5G0"/>
<dbReference type="Gene3D" id="1.10.10.10">
    <property type="entry name" value="Winged helix-like DNA-binding domain superfamily/Winged helix DNA-binding domain"/>
    <property type="match status" value="1"/>
</dbReference>
<gene>
    <name evidence="3" type="ORF">B5C34_05715</name>
</gene>
<dbReference type="SMART" id="SM00347">
    <property type="entry name" value="HTH_MARR"/>
    <property type="match status" value="1"/>
</dbReference>
<dbReference type="GO" id="GO:0016747">
    <property type="term" value="F:acyltransferase activity, transferring groups other than amino-acyl groups"/>
    <property type="evidence" value="ECO:0007669"/>
    <property type="project" value="InterPro"/>
</dbReference>
<reference evidence="4" key="1">
    <citation type="submission" date="2017-05" db="EMBL/GenBank/DDBJ databases">
        <authorList>
            <person name="Lin X."/>
        </authorList>
    </citation>
    <scope>NUCLEOTIDE SEQUENCE [LARGE SCALE GENOMIC DNA]</scope>
    <source>
        <strain evidence="4">JLT2012</strain>
    </source>
</reference>
<evidence type="ECO:0008006" key="5">
    <source>
        <dbReference type="Google" id="ProtNLM"/>
    </source>
</evidence>
<accession>A0A219B5G0</accession>
<dbReference type="Pfam" id="PF12802">
    <property type="entry name" value="MarR_2"/>
    <property type="match status" value="1"/>
</dbReference>
<name>A0A219B5G0_9SPHN</name>
<dbReference type="InterPro" id="IPR039422">
    <property type="entry name" value="MarR/SlyA-like"/>
</dbReference>
<evidence type="ECO:0000313" key="4">
    <source>
        <dbReference type="Proteomes" id="UP000198462"/>
    </source>
</evidence>
<proteinExistence type="predicted"/>
<feature type="domain" description="N-acetyltransferase" evidence="2">
    <location>
        <begin position="173"/>
        <end position="328"/>
    </location>
</feature>
<feature type="domain" description="HTH marR-type" evidence="1">
    <location>
        <begin position="16"/>
        <end position="154"/>
    </location>
</feature>
<evidence type="ECO:0000313" key="3">
    <source>
        <dbReference type="EMBL" id="OWV33008.1"/>
    </source>
</evidence>
<dbReference type="PANTHER" id="PTHR33164:SF57">
    <property type="entry name" value="MARR-FAMILY TRANSCRIPTIONAL REGULATOR"/>
    <property type="match status" value="1"/>
</dbReference>
<comment type="caution">
    <text evidence="3">The sequence shown here is derived from an EMBL/GenBank/DDBJ whole genome shotgun (WGS) entry which is preliminary data.</text>
</comment>
<dbReference type="Gene3D" id="3.40.630.30">
    <property type="match status" value="1"/>
</dbReference>
<dbReference type="GO" id="GO:0006950">
    <property type="term" value="P:response to stress"/>
    <property type="evidence" value="ECO:0007669"/>
    <property type="project" value="TreeGrafter"/>
</dbReference>
<dbReference type="GO" id="GO:0003700">
    <property type="term" value="F:DNA-binding transcription factor activity"/>
    <property type="evidence" value="ECO:0007669"/>
    <property type="project" value="InterPro"/>
</dbReference>
<dbReference type="CDD" id="cd04301">
    <property type="entry name" value="NAT_SF"/>
    <property type="match status" value="1"/>
</dbReference>
<evidence type="ECO:0000259" key="1">
    <source>
        <dbReference type="PROSITE" id="PS50995"/>
    </source>
</evidence>
<dbReference type="PANTHER" id="PTHR33164">
    <property type="entry name" value="TRANSCRIPTIONAL REGULATOR, MARR FAMILY"/>
    <property type="match status" value="1"/>
</dbReference>
<dbReference type="PROSITE" id="PS51186">
    <property type="entry name" value="GNAT"/>
    <property type="match status" value="1"/>
</dbReference>
<keyword evidence="4" id="KW-1185">Reference proteome</keyword>
<protein>
    <recommendedName>
        <fullName evidence="5">MarR family transcriptional regulator</fullName>
    </recommendedName>
</protein>
<dbReference type="PROSITE" id="PS50995">
    <property type="entry name" value="HTH_MARR_2"/>
    <property type="match status" value="1"/>
</dbReference>
<dbReference type="EMBL" id="NFZT01000001">
    <property type="protein sequence ID" value="OWV33008.1"/>
    <property type="molecule type" value="Genomic_DNA"/>
</dbReference>